<keyword evidence="6" id="KW-0560">Oxidoreductase</keyword>
<sequence length="880" mass="98003">MKSEQKFIQEFDAVVVGAGFSGLYMLHRLRDAGYSVRVFEAADNVGGTWYWNRYPGARCDVESIYYNYTFSEEILNDWNWSSRYAEQPEILSYINFVADKLDLRKDIQFQTRITAAHYDEKAHNWKLQAGKSIIIAKYFIPAIGCLSASNIPNFKGLETFKGEMYHTGRWPHEKVNFSGKRVGVIGTGSSGIQAIPVIAKEAGHLTIFQRTPQYSAPARNHAYDQDVLIQTRENYKEIRQQMYTSMHGVPQTPREISALQDTPEERERVYEEAWNQGGLFTLLYSYSDIGFIPEANETVADFIRTKISSTVKDPEVAQRLMPNYFFGTKRPIIDTDYFETYNRENVKLVDVRATSIQEITPNGLRTSDAEYELDMIVFATGFDAMTGPLFKIDIRGKDGLGLKEKWGGGANLKTYLGLSTAGFPNMFMLTGPQSPSVLSNMMVSIEQHIDWVTDCINYLETNNLQEFEAMPEAEEAWSEQCRATAAMTLLPHADSWYMGANIDGKPRGFLAFAGGVGVYRQICDLVAASEYEGFSKVATSKPLPTELDSTVRQQIEQLKKEVWVMLNLDPQAKVVLQQLEAAGAPPMETLTPEQARASSDFSLLAGAPEEVAKVENRKVPVSGGDIPVRIYTPDGEGPFPVLVYYHGGGWVIGDLDTVDVPCRMLANRANCVVVSVDYRLAPEYKFPTAAEDSYAAVQWVAENAAEINVDTSRIAVGGDSAGGNLAAVTALMAKDKGGPNLAYQLLVYPVTNYSFDTASYTENADGYLLTKNTMVWFWNHYLRNDEDGKNPYASPLRAEDLTGLPPALVITAGFDPLRDEGEAYAARLKEAGVPVEATRYDGMIHGFFWMPGILEQARIVIEQSANALKEAFTTSKSTVK</sequence>
<dbReference type="Pfam" id="PF07859">
    <property type="entry name" value="Abhydrolase_3"/>
    <property type="match status" value="1"/>
</dbReference>
<gene>
    <name evidence="9" type="ORF">ACFYKX_08205</name>
</gene>
<dbReference type="Pfam" id="PF00743">
    <property type="entry name" value="FMO-like"/>
    <property type="match status" value="1"/>
</dbReference>
<dbReference type="PANTHER" id="PTHR43098">
    <property type="entry name" value="L-ORNITHINE N(5)-MONOOXYGENASE-RELATED"/>
    <property type="match status" value="1"/>
</dbReference>
<proteinExistence type="inferred from homology"/>
<organism evidence="9 10">
    <name type="scientific">Cytobacillus spartinae</name>
    <dbReference type="NCBI Taxonomy" id="3299023"/>
    <lineage>
        <taxon>Bacteria</taxon>
        <taxon>Bacillati</taxon>
        <taxon>Bacillota</taxon>
        <taxon>Bacilli</taxon>
        <taxon>Bacillales</taxon>
        <taxon>Bacillaceae</taxon>
        <taxon>Cytobacillus</taxon>
    </lineage>
</organism>
<dbReference type="RefSeq" id="WP_389359933.1">
    <property type="nucleotide sequence ID" value="NZ_JBIACK010000003.1"/>
</dbReference>
<evidence type="ECO:0000313" key="9">
    <source>
        <dbReference type="EMBL" id="MFE8700591.1"/>
    </source>
</evidence>
<dbReference type="SUPFAM" id="SSF51905">
    <property type="entry name" value="FAD/NAD(P)-binding domain"/>
    <property type="match status" value="3"/>
</dbReference>
<evidence type="ECO:0000256" key="3">
    <source>
        <dbReference type="ARBA" id="ARBA00022630"/>
    </source>
</evidence>
<dbReference type="PANTHER" id="PTHR43098:SF3">
    <property type="entry name" value="L-ORNITHINE N(5)-MONOOXYGENASE-RELATED"/>
    <property type="match status" value="1"/>
</dbReference>
<comment type="cofactor">
    <cofactor evidence="1">
        <name>FAD</name>
        <dbReference type="ChEBI" id="CHEBI:57692"/>
    </cofactor>
</comment>
<dbReference type="InterPro" id="IPR013094">
    <property type="entry name" value="AB_hydrolase_3"/>
</dbReference>
<dbReference type="InterPro" id="IPR020946">
    <property type="entry name" value="Flavin_mOase-like"/>
</dbReference>
<keyword evidence="9" id="KW-0378">Hydrolase</keyword>
<dbReference type="Gene3D" id="3.50.50.60">
    <property type="entry name" value="FAD/NAD(P)-binding domain"/>
    <property type="match status" value="2"/>
</dbReference>
<keyword evidence="7" id="KW-0503">Monooxygenase</keyword>
<dbReference type="InterPro" id="IPR050775">
    <property type="entry name" value="FAD-binding_Monooxygenases"/>
</dbReference>
<name>A0ABW6K8R8_9BACI</name>
<comment type="similarity">
    <text evidence="2">Belongs to the FAD-binding monooxygenase family.</text>
</comment>
<protein>
    <submittedName>
        <fullName evidence="9">Alpha/beta hydrolase fold domain-containing protein</fullName>
    </submittedName>
</protein>
<dbReference type="EMBL" id="JBIACK010000003">
    <property type="protein sequence ID" value="MFE8700591.1"/>
    <property type="molecule type" value="Genomic_DNA"/>
</dbReference>
<keyword evidence="10" id="KW-1185">Reference proteome</keyword>
<reference evidence="9 10" key="1">
    <citation type="submission" date="2024-08" db="EMBL/GenBank/DDBJ databases">
        <title>Two novel Cytobacillus novel species.</title>
        <authorList>
            <person name="Liu G."/>
        </authorList>
    </citation>
    <scope>NUCLEOTIDE SEQUENCE [LARGE SCALE GENOMIC DNA]</scope>
    <source>
        <strain evidence="9 10">FJAT-54145</strain>
    </source>
</reference>
<feature type="domain" description="Alpha/beta hydrolase fold-3" evidence="8">
    <location>
        <begin position="642"/>
        <end position="848"/>
    </location>
</feature>
<dbReference type="InterPro" id="IPR036188">
    <property type="entry name" value="FAD/NAD-bd_sf"/>
</dbReference>
<evidence type="ECO:0000256" key="5">
    <source>
        <dbReference type="ARBA" id="ARBA00022857"/>
    </source>
</evidence>
<keyword evidence="3" id="KW-0285">Flavoprotein</keyword>
<evidence type="ECO:0000256" key="4">
    <source>
        <dbReference type="ARBA" id="ARBA00022827"/>
    </source>
</evidence>
<dbReference type="InterPro" id="IPR029058">
    <property type="entry name" value="AB_hydrolase_fold"/>
</dbReference>
<dbReference type="SUPFAM" id="SSF53474">
    <property type="entry name" value="alpha/beta-Hydrolases"/>
    <property type="match status" value="1"/>
</dbReference>
<evidence type="ECO:0000256" key="7">
    <source>
        <dbReference type="ARBA" id="ARBA00023033"/>
    </source>
</evidence>
<evidence type="ECO:0000256" key="6">
    <source>
        <dbReference type="ARBA" id="ARBA00023002"/>
    </source>
</evidence>
<keyword evidence="4" id="KW-0274">FAD</keyword>
<keyword evidence="5" id="KW-0521">NADP</keyword>
<dbReference type="Gene3D" id="3.40.50.1820">
    <property type="entry name" value="alpha/beta hydrolase"/>
    <property type="match status" value="1"/>
</dbReference>
<evidence type="ECO:0000256" key="2">
    <source>
        <dbReference type="ARBA" id="ARBA00010139"/>
    </source>
</evidence>
<accession>A0ABW6K8R8</accession>
<comment type="caution">
    <text evidence="9">The sequence shown here is derived from an EMBL/GenBank/DDBJ whole genome shotgun (WGS) entry which is preliminary data.</text>
</comment>
<evidence type="ECO:0000256" key="1">
    <source>
        <dbReference type="ARBA" id="ARBA00001974"/>
    </source>
</evidence>
<dbReference type="GO" id="GO:0016787">
    <property type="term" value="F:hydrolase activity"/>
    <property type="evidence" value="ECO:0007669"/>
    <property type="project" value="UniProtKB-KW"/>
</dbReference>
<evidence type="ECO:0000313" key="10">
    <source>
        <dbReference type="Proteomes" id="UP001601059"/>
    </source>
</evidence>
<dbReference type="Proteomes" id="UP001601059">
    <property type="component" value="Unassembled WGS sequence"/>
</dbReference>
<evidence type="ECO:0000259" key="8">
    <source>
        <dbReference type="Pfam" id="PF07859"/>
    </source>
</evidence>